<evidence type="ECO:0000256" key="1">
    <source>
        <dbReference type="ARBA" id="ARBA00022670"/>
    </source>
</evidence>
<evidence type="ECO:0000313" key="5">
    <source>
        <dbReference type="EMBL" id="KAF0290355.1"/>
    </source>
</evidence>
<sequence>MNVQGAWSQGVTGRGVVVTILDDGLEKDHPDLMDNYPLAQVWLLLEFTPPTS</sequence>
<comment type="caution">
    <text evidence="5">The sequence shown here is derived from an EMBL/GenBank/DDBJ whole genome shotgun (WGS) entry which is preliminary data.</text>
</comment>
<dbReference type="InterPro" id="IPR036852">
    <property type="entry name" value="Peptidase_S8/S53_dom_sf"/>
</dbReference>
<keyword evidence="1" id="KW-0645">Protease</keyword>
<evidence type="ECO:0000256" key="3">
    <source>
        <dbReference type="ARBA" id="ARBA00022825"/>
    </source>
</evidence>
<keyword evidence="6" id="KW-1185">Reference proteome</keyword>
<dbReference type="Gene3D" id="3.40.50.200">
    <property type="entry name" value="Peptidase S8/S53 domain"/>
    <property type="match status" value="1"/>
</dbReference>
<gene>
    <name evidence="5" type="primary">Pcsk5_0</name>
    <name evidence="5" type="ORF">FJT64_011419</name>
</gene>
<dbReference type="AlphaFoldDB" id="A0A6A4V9D4"/>
<dbReference type="GO" id="GO:0000139">
    <property type="term" value="C:Golgi membrane"/>
    <property type="evidence" value="ECO:0007669"/>
    <property type="project" value="TreeGrafter"/>
</dbReference>
<evidence type="ECO:0000313" key="6">
    <source>
        <dbReference type="Proteomes" id="UP000440578"/>
    </source>
</evidence>
<protein>
    <submittedName>
        <fullName evidence="5">Proprotein convertase subtilisin/kexin type 5</fullName>
    </submittedName>
</protein>
<comment type="caution">
    <text evidence="4">Lacks conserved residue(s) required for the propagation of feature annotation.</text>
</comment>
<dbReference type="EMBL" id="VIIS01001960">
    <property type="protein sequence ID" value="KAF0290355.1"/>
    <property type="molecule type" value="Genomic_DNA"/>
</dbReference>
<dbReference type="GO" id="GO:0005802">
    <property type="term" value="C:trans-Golgi network"/>
    <property type="evidence" value="ECO:0007669"/>
    <property type="project" value="TreeGrafter"/>
</dbReference>
<comment type="similarity">
    <text evidence="4">Belongs to the peptidase S8 family.</text>
</comment>
<dbReference type="InterPro" id="IPR023827">
    <property type="entry name" value="Peptidase_S8_Asp-AS"/>
</dbReference>
<dbReference type="PROSITE" id="PS51892">
    <property type="entry name" value="SUBTILASE"/>
    <property type="match status" value="1"/>
</dbReference>
<organism evidence="5 6">
    <name type="scientific">Amphibalanus amphitrite</name>
    <name type="common">Striped barnacle</name>
    <name type="synonym">Balanus amphitrite</name>
    <dbReference type="NCBI Taxonomy" id="1232801"/>
    <lineage>
        <taxon>Eukaryota</taxon>
        <taxon>Metazoa</taxon>
        <taxon>Ecdysozoa</taxon>
        <taxon>Arthropoda</taxon>
        <taxon>Crustacea</taxon>
        <taxon>Multicrustacea</taxon>
        <taxon>Cirripedia</taxon>
        <taxon>Thoracica</taxon>
        <taxon>Thoracicalcarea</taxon>
        <taxon>Balanomorpha</taxon>
        <taxon>Balanoidea</taxon>
        <taxon>Balanidae</taxon>
        <taxon>Amphibalaninae</taxon>
        <taxon>Amphibalanus</taxon>
    </lineage>
</organism>
<accession>A0A6A4V9D4</accession>
<dbReference type="PROSITE" id="PS00136">
    <property type="entry name" value="SUBTILASE_ASP"/>
    <property type="match status" value="1"/>
</dbReference>
<keyword evidence="3" id="KW-0720">Serine protease</keyword>
<evidence type="ECO:0000256" key="4">
    <source>
        <dbReference type="PROSITE-ProRule" id="PRU01240"/>
    </source>
</evidence>
<dbReference type="GO" id="GO:0004252">
    <property type="term" value="F:serine-type endopeptidase activity"/>
    <property type="evidence" value="ECO:0007669"/>
    <property type="project" value="InterPro"/>
</dbReference>
<dbReference type="PANTHER" id="PTHR42884:SF3">
    <property type="entry name" value="FURIN-LIKE PROTEASE 1, ISOFORMS 1_1-X_2"/>
    <property type="match status" value="1"/>
</dbReference>
<dbReference type="GO" id="GO:0016486">
    <property type="term" value="P:peptide hormone processing"/>
    <property type="evidence" value="ECO:0007669"/>
    <property type="project" value="TreeGrafter"/>
</dbReference>
<proteinExistence type="inferred from homology"/>
<evidence type="ECO:0000256" key="2">
    <source>
        <dbReference type="ARBA" id="ARBA00022801"/>
    </source>
</evidence>
<keyword evidence="2" id="KW-0378">Hydrolase</keyword>
<dbReference type="Proteomes" id="UP000440578">
    <property type="component" value="Unassembled WGS sequence"/>
</dbReference>
<reference evidence="5 6" key="1">
    <citation type="submission" date="2019-07" db="EMBL/GenBank/DDBJ databases">
        <title>Draft genome assembly of a fouling barnacle, Amphibalanus amphitrite (Darwin, 1854): The first reference genome for Thecostraca.</title>
        <authorList>
            <person name="Kim W."/>
        </authorList>
    </citation>
    <scope>NUCLEOTIDE SEQUENCE [LARGE SCALE GENOMIC DNA]</scope>
    <source>
        <strain evidence="5">SNU_AA5</strain>
        <tissue evidence="5">Soma without cirri and trophi</tissue>
    </source>
</reference>
<name>A0A6A4V9D4_AMPAM</name>
<dbReference type="SUPFAM" id="SSF52743">
    <property type="entry name" value="Subtilisin-like"/>
    <property type="match status" value="1"/>
</dbReference>
<dbReference type="PANTHER" id="PTHR42884">
    <property type="entry name" value="PROPROTEIN CONVERTASE SUBTILISIN/KEXIN-RELATED"/>
    <property type="match status" value="1"/>
</dbReference>